<evidence type="ECO:0000256" key="8">
    <source>
        <dbReference type="ARBA" id="ARBA00049598"/>
    </source>
</evidence>
<comment type="caution">
    <text evidence="15">The sequence shown here is derived from an EMBL/GenBank/DDBJ whole genome shotgun (WGS) entry which is preliminary data.</text>
</comment>
<keyword evidence="16" id="KW-1185">Reference proteome</keyword>
<evidence type="ECO:0000256" key="4">
    <source>
        <dbReference type="ARBA" id="ARBA00022723"/>
    </source>
</evidence>
<proteinExistence type="inferred from homology"/>
<dbReference type="GO" id="GO:0005634">
    <property type="term" value="C:nucleus"/>
    <property type="evidence" value="ECO:0007669"/>
    <property type="project" value="TreeGrafter"/>
</dbReference>
<dbReference type="GO" id="GO:0008270">
    <property type="term" value="F:zinc ion binding"/>
    <property type="evidence" value="ECO:0007669"/>
    <property type="project" value="UniProtKB-UniRule"/>
</dbReference>
<reference evidence="15 16" key="1">
    <citation type="journal article" date="2023" name="Science">
        <title>Elucidation of the pathway for biosynthesis of saponin adjuvants from the soapbark tree.</title>
        <authorList>
            <person name="Reed J."/>
            <person name="Orme A."/>
            <person name="El-Demerdash A."/>
            <person name="Owen C."/>
            <person name="Martin L.B.B."/>
            <person name="Misra R.C."/>
            <person name="Kikuchi S."/>
            <person name="Rejzek M."/>
            <person name="Martin A.C."/>
            <person name="Harkess A."/>
            <person name="Leebens-Mack J."/>
            <person name="Louveau T."/>
            <person name="Stephenson M.J."/>
            <person name="Osbourn A."/>
        </authorList>
    </citation>
    <scope>NUCLEOTIDE SEQUENCE [LARGE SCALE GENOMIC DNA]</scope>
    <source>
        <strain evidence="15">S10</strain>
    </source>
</reference>
<dbReference type="KEGG" id="qsa:O6P43_001314"/>
<evidence type="ECO:0000256" key="1">
    <source>
        <dbReference type="ARBA" id="ARBA00022499"/>
    </source>
</evidence>
<comment type="similarity">
    <text evidence="9">Belongs to the BCD1 family.</text>
</comment>
<evidence type="ECO:0000313" key="15">
    <source>
        <dbReference type="EMBL" id="KAJ7982160.1"/>
    </source>
</evidence>
<keyword evidence="4" id="KW-0479">Metal-binding</keyword>
<dbReference type="EMBL" id="JARAOO010000001">
    <property type="protein sequence ID" value="KAJ7982159.1"/>
    <property type="molecule type" value="Genomic_DNA"/>
</dbReference>
<dbReference type="Pfam" id="PF04438">
    <property type="entry name" value="zf-HIT"/>
    <property type="match status" value="1"/>
</dbReference>
<evidence type="ECO:0000313" key="16">
    <source>
        <dbReference type="Proteomes" id="UP001163823"/>
    </source>
</evidence>
<dbReference type="GO" id="GO:0048254">
    <property type="term" value="P:snoRNA localization"/>
    <property type="evidence" value="ECO:0007669"/>
    <property type="project" value="TreeGrafter"/>
</dbReference>
<evidence type="ECO:0000256" key="9">
    <source>
        <dbReference type="ARBA" id="ARBA00049654"/>
    </source>
</evidence>
<dbReference type="GO" id="GO:0070761">
    <property type="term" value="C:pre-snoRNP complex"/>
    <property type="evidence" value="ECO:0007669"/>
    <property type="project" value="TreeGrafter"/>
</dbReference>
<dbReference type="CDD" id="cd23023">
    <property type="entry name" value="zf-HIT_BCD1"/>
    <property type="match status" value="1"/>
</dbReference>
<dbReference type="InterPro" id="IPR007529">
    <property type="entry name" value="Znf_HIT"/>
</dbReference>
<evidence type="ECO:0000256" key="12">
    <source>
        <dbReference type="ARBA" id="ARBA00077531"/>
    </source>
</evidence>
<dbReference type="PANTHER" id="PTHR13483">
    <property type="entry name" value="BOX C_D SNORNA PROTEIN 1-RELATED"/>
    <property type="match status" value="1"/>
</dbReference>
<evidence type="ECO:0000259" key="14">
    <source>
        <dbReference type="PROSITE" id="PS51083"/>
    </source>
</evidence>
<sequence>MEEEADQSSCKATTREPALCEECKLNPSKYKCPGCSIRSCSLPCVKAHKQHTGCTGKRNRSELVPLSHFDDTLLLSDYNLLEDVKRVAESAQRTRTRLCGYAHFKLPFHLKSLQNAARSRQTRLLFLPSGMSKREKNKTRYDKRKKFISWTMEWRFHSTDIVLHDQRVHEDTSFCSILEKHLNPGPWNHQLRQFCDEHLDCLKLFICKHPKGPRLSFKKLNIKAPIRQQLANVVIVEFPVIHVFLPSQRINFEVIKDVNPIVPGSPPKDCESNQSQEGVSFKEEEIEEENGSSDPQVFDHMKHVGSSSLNQMPSQSKSCEKTLNDFADRPLFAGAGGNLSLSSLNSKELEFLENMEFEFDPSFMDAYSD</sequence>
<dbReference type="AlphaFoldDB" id="A0AAD7QIU5"/>
<comment type="function">
    <text evidence="8">Required for box C/D snoRNAs accumulation involved in snoRNA processing, snoRNA transport to the nucleolus and ribosome biogenesis.</text>
</comment>
<keyword evidence="6" id="KW-0862">Zinc</keyword>
<keyword evidence="2" id="KW-0690">Ribosome biogenesis</keyword>
<dbReference type="FunFam" id="3.30.60.190:FF:000001">
    <property type="entry name" value="box C/D snoRNA protein 1"/>
    <property type="match status" value="1"/>
</dbReference>
<dbReference type="Proteomes" id="UP001163823">
    <property type="component" value="Chromosome 1"/>
</dbReference>
<keyword evidence="1" id="KW-1017">Isopeptide bond</keyword>
<dbReference type="InterPro" id="IPR057721">
    <property type="entry name" value="BCD1_alpha/beta"/>
</dbReference>
<dbReference type="Gene3D" id="3.30.60.190">
    <property type="match status" value="1"/>
</dbReference>
<evidence type="ECO:0000256" key="2">
    <source>
        <dbReference type="ARBA" id="ARBA00022517"/>
    </source>
</evidence>
<keyword evidence="5 13" id="KW-0863">Zinc-finger</keyword>
<evidence type="ECO:0000256" key="5">
    <source>
        <dbReference type="ARBA" id="ARBA00022771"/>
    </source>
</evidence>
<dbReference type="InterPro" id="IPR051639">
    <property type="entry name" value="BCD1"/>
</dbReference>
<accession>A0AAD7QIU5</accession>
<evidence type="ECO:0000256" key="10">
    <source>
        <dbReference type="ARBA" id="ARBA00061949"/>
    </source>
</evidence>
<gene>
    <name evidence="15" type="ORF">O6P43_001314</name>
</gene>
<dbReference type="Pfam" id="PF25790">
    <property type="entry name" value="BCD1"/>
    <property type="match status" value="1"/>
</dbReference>
<keyword evidence="7" id="KW-0832">Ubl conjugation</keyword>
<comment type="subunit">
    <text evidence="10">Interacts with FBL, SNU13, NOP58, NUFIP1, RUVBL1, RUVBL2 and TAF9. Interacts (via HIT-type zinc finger) with the RUVBL1/RUVBL2 complex in the presence of ADP.</text>
</comment>
<protein>
    <recommendedName>
        <fullName evidence="11">Box C/D snoRNA protein 1</fullName>
    </recommendedName>
    <alternativeName>
        <fullName evidence="12">Zinc finger HIT domain-containing protein 6</fullName>
    </alternativeName>
</protein>
<dbReference type="SUPFAM" id="SSF144232">
    <property type="entry name" value="HIT/MYND zinc finger-like"/>
    <property type="match status" value="1"/>
</dbReference>
<dbReference type="EMBL" id="JARAOO010000001">
    <property type="protein sequence ID" value="KAJ7982160.1"/>
    <property type="molecule type" value="Genomic_DNA"/>
</dbReference>
<feature type="domain" description="HIT-type" evidence="14">
    <location>
        <begin position="20"/>
        <end position="54"/>
    </location>
</feature>
<evidence type="ECO:0000256" key="3">
    <source>
        <dbReference type="ARBA" id="ARBA00022553"/>
    </source>
</evidence>
<evidence type="ECO:0000256" key="13">
    <source>
        <dbReference type="PROSITE-ProRule" id="PRU00453"/>
    </source>
</evidence>
<organism evidence="15 16">
    <name type="scientific">Quillaja saponaria</name>
    <name type="common">Soap bark tree</name>
    <dbReference type="NCBI Taxonomy" id="32244"/>
    <lineage>
        <taxon>Eukaryota</taxon>
        <taxon>Viridiplantae</taxon>
        <taxon>Streptophyta</taxon>
        <taxon>Embryophyta</taxon>
        <taxon>Tracheophyta</taxon>
        <taxon>Spermatophyta</taxon>
        <taxon>Magnoliopsida</taxon>
        <taxon>eudicotyledons</taxon>
        <taxon>Gunneridae</taxon>
        <taxon>Pentapetalae</taxon>
        <taxon>rosids</taxon>
        <taxon>fabids</taxon>
        <taxon>Fabales</taxon>
        <taxon>Quillajaceae</taxon>
        <taxon>Quillaja</taxon>
    </lineage>
</organism>
<evidence type="ECO:0000256" key="7">
    <source>
        <dbReference type="ARBA" id="ARBA00022843"/>
    </source>
</evidence>
<name>A0AAD7QIU5_QUISA</name>
<evidence type="ECO:0000256" key="11">
    <source>
        <dbReference type="ARBA" id="ARBA00068630"/>
    </source>
</evidence>
<dbReference type="GO" id="GO:0000463">
    <property type="term" value="P:maturation of LSU-rRNA from tricistronic rRNA transcript (SSU-rRNA, 5.8S rRNA, LSU-rRNA)"/>
    <property type="evidence" value="ECO:0007669"/>
    <property type="project" value="TreeGrafter"/>
</dbReference>
<keyword evidence="3" id="KW-0597">Phosphoprotein</keyword>
<dbReference type="PANTHER" id="PTHR13483:SF3">
    <property type="entry name" value="BOX C_D SNORNA PROTEIN 1"/>
    <property type="match status" value="1"/>
</dbReference>
<dbReference type="PROSITE" id="PS51083">
    <property type="entry name" value="ZF_HIT"/>
    <property type="match status" value="1"/>
</dbReference>
<evidence type="ECO:0000256" key="6">
    <source>
        <dbReference type="ARBA" id="ARBA00022833"/>
    </source>
</evidence>
<dbReference type="GO" id="GO:0000492">
    <property type="term" value="P:box C/D snoRNP assembly"/>
    <property type="evidence" value="ECO:0007669"/>
    <property type="project" value="TreeGrafter"/>
</dbReference>